<organism evidence="1 2">
    <name type="scientific">Streptomyces katrae</name>
    <dbReference type="NCBI Taxonomy" id="68223"/>
    <lineage>
        <taxon>Bacteria</taxon>
        <taxon>Bacillati</taxon>
        <taxon>Actinomycetota</taxon>
        <taxon>Actinomycetes</taxon>
        <taxon>Kitasatosporales</taxon>
        <taxon>Streptomycetaceae</taxon>
        <taxon>Streptomyces</taxon>
    </lineage>
</organism>
<dbReference type="OrthoDB" id="4313977at2"/>
<keyword evidence="2" id="KW-1185">Reference proteome</keyword>
<dbReference type="AlphaFoldDB" id="A0A0F4JCB0"/>
<accession>A0A0F4JCB0</accession>
<dbReference type="Proteomes" id="UP000033551">
    <property type="component" value="Unassembled WGS sequence"/>
</dbReference>
<name>A0A0F4JCB0_9ACTN</name>
<evidence type="ECO:0000313" key="2">
    <source>
        <dbReference type="Proteomes" id="UP000033551"/>
    </source>
</evidence>
<dbReference type="RefSeq" id="WP_045948587.1">
    <property type="nucleotide sequence ID" value="NZ_JZWV01000496.1"/>
</dbReference>
<dbReference type="EMBL" id="JZWV01000496">
    <property type="protein sequence ID" value="KJY31393.1"/>
    <property type="molecule type" value="Genomic_DNA"/>
</dbReference>
<reference evidence="1 2" key="1">
    <citation type="submission" date="2015-02" db="EMBL/GenBank/DDBJ databases">
        <authorList>
            <person name="Ju K.-S."/>
            <person name="Doroghazi J.R."/>
            <person name="Metcalf W."/>
        </authorList>
    </citation>
    <scope>NUCLEOTIDE SEQUENCE [LARGE SCALE GENOMIC DNA]</scope>
    <source>
        <strain evidence="1 2">NRRL ISP-5550</strain>
    </source>
</reference>
<sequence length="146" mass="14973">MTTTFEAEWASLKQQAASRTEMHLASAAAAGGGGGGEDLKSDKAVWNRASQDLGGLATNIKTALTGLGDGQKGAAQAGVESSAAQDELYQSWKTYLESLAGKCSALQGPLRKAGEGQYANDEAIKDGFTQVDGQYQDTPATGGGAR</sequence>
<comment type="caution">
    <text evidence="1">The sequence shown here is derived from an EMBL/GenBank/DDBJ whole genome shotgun (WGS) entry which is preliminary data.</text>
</comment>
<proteinExistence type="predicted"/>
<dbReference type="PATRIC" id="fig|68223.7.peg.8195"/>
<evidence type="ECO:0000313" key="1">
    <source>
        <dbReference type="EMBL" id="KJY31393.1"/>
    </source>
</evidence>
<gene>
    <name evidence="1" type="ORF">VR44_18240</name>
</gene>
<protein>
    <submittedName>
        <fullName evidence="1">Uncharacterized protein</fullName>
    </submittedName>
</protein>